<evidence type="ECO:0000256" key="4">
    <source>
        <dbReference type="ARBA" id="ARBA00022825"/>
    </source>
</evidence>
<dbReference type="InterPro" id="IPR001478">
    <property type="entry name" value="PDZ"/>
</dbReference>
<proteinExistence type="inferred from homology"/>
<feature type="domain" description="PDZ" evidence="7">
    <location>
        <begin position="94"/>
        <end position="176"/>
    </location>
</feature>
<dbReference type="EMBL" id="LT605205">
    <property type="protein sequence ID" value="SCD20170.1"/>
    <property type="molecule type" value="Genomic_DNA"/>
</dbReference>
<evidence type="ECO:0000256" key="2">
    <source>
        <dbReference type="ARBA" id="ARBA00022670"/>
    </source>
</evidence>
<dbReference type="GO" id="GO:0007165">
    <property type="term" value="P:signal transduction"/>
    <property type="evidence" value="ECO:0007669"/>
    <property type="project" value="TreeGrafter"/>
</dbReference>
<evidence type="ECO:0000256" key="1">
    <source>
        <dbReference type="ARBA" id="ARBA00009179"/>
    </source>
</evidence>
<evidence type="ECO:0000256" key="5">
    <source>
        <dbReference type="RuleBase" id="RU004404"/>
    </source>
</evidence>
<dbReference type="AlphaFoldDB" id="A0A1R3SZ37"/>
<sequence>MNQLYYMRRIILGILVVFITLHAFAQAEAPAPADNRNQRYFDINKNIDIFNSVLRELDMFYVDSVEVNNLVQNSIRNMLTRLDPYTEYYAEENMEDLQFMTTGEYAGIGAIISYNNGQVVINEPYEGLPADKAGLKAGDAILEIDGKDMRKSTVKEVSDKLKGTPGTSLELTIRRPGEKKDRKLKIVREKIEVDPITYSGVTDDKIGYLHFGSFTTRSADRVKKTVQDLKVKGATSLIMDLRGNGGGILDEAVDVVNLFVPKGEEIVSTKGKVKQWDRTYLTRNQPLDEIIPIVVLIDTGSASASEIVAGGLQDLDRAVIVGNRSFGKGLVQTPRDLPYGGNIKITTSKYYIPSGRCIQALDYSHRNPDGSVARVPDSLTNVFKTRNGREVRDGGGITPDIIIPQPTGGTIAYYLMADNVIFDYVTEWAQQHKEIAPPHQFRLPGSDYEAFKEFVKKRDFEYDQLSERSLQQLKAMMEFEGYMDVAKEEFAALEAKLHANLDRDLELFKEDITSMIESEIVQRFYYKKGVLLHQLSDDKVYDKAVEILRNPEMYRSVLRPLPAKVPPATEIKEKPENQYSWESKKVEQWNDRKVFLMC</sequence>
<dbReference type="InterPro" id="IPR005151">
    <property type="entry name" value="Tail-specific_protease"/>
</dbReference>
<dbReference type="GO" id="GO:0004175">
    <property type="term" value="F:endopeptidase activity"/>
    <property type="evidence" value="ECO:0007669"/>
    <property type="project" value="TreeGrafter"/>
</dbReference>
<evidence type="ECO:0000313" key="8">
    <source>
        <dbReference type="EMBL" id="SCD20170.1"/>
    </source>
</evidence>
<comment type="similarity">
    <text evidence="1 5">Belongs to the peptidase S41A family.</text>
</comment>
<dbReference type="InterPro" id="IPR036034">
    <property type="entry name" value="PDZ_sf"/>
</dbReference>
<gene>
    <name evidence="8" type="ORF">PSM36_1347</name>
</gene>
<dbReference type="CDD" id="cd06782">
    <property type="entry name" value="cpPDZ_CPP-like"/>
    <property type="match status" value="1"/>
</dbReference>
<evidence type="ECO:0000256" key="6">
    <source>
        <dbReference type="SAM" id="SignalP"/>
    </source>
</evidence>
<keyword evidence="9" id="KW-1185">Reference proteome</keyword>
<dbReference type="PANTHER" id="PTHR32060">
    <property type="entry name" value="TAIL-SPECIFIC PROTEASE"/>
    <property type="match status" value="1"/>
</dbReference>
<dbReference type="KEGG" id="psac:PSM36_1347"/>
<dbReference type="Gene3D" id="2.30.42.10">
    <property type="match status" value="1"/>
</dbReference>
<feature type="chain" id="PRO_5013204143" evidence="6">
    <location>
        <begin position="26"/>
        <end position="598"/>
    </location>
</feature>
<dbReference type="Proteomes" id="UP000187464">
    <property type="component" value="Chromosome I"/>
</dbReference>
<dbReference type="PANTHER" id="PTHR32060:SF30">
    <property type="entry name" value="CARBOXY-TERMINAL PROCESSING PROTEASE CTPA"/>
    <property type="match status" value="1"/>
</dbReference>
<protein>
    <submittedName>
        <fullName evidence="8">C-terminal processing protease CtpA/Prc</fullName>
    </submittedName>
</protein>
<dbReference type="GO" id="GO:0008236">
    <property type="term" value="F:serine-type peptidase activity"/>
    <property type="evidence" value="ECO:0007669"/>
    <property type="project" value="UniProtKB-KW"/>
</dbReference>
<dbReference type="SUPFAM" id="SSF52096">
    <property type="entry name" value="ClpP/crotonase"/>
    <property type="match status" value="1"/>
</dbReference>
<dbReference type="NCBIfam" id="TIGR00225">
    <property type="entry name" value="prc"/>
    <property type="match status" value="1"/>
</dbReference>
<evidence type="ECO:0000256" key="3">
    <source>
        <dbReference type="ARBA" id="ARBA00022801"/>
    </source>
</evidence>
<keyword evidence="2 5" id="KW-0645">Protease</keyword>
<organism evidence="8 9">
    <name type="scientific">Proteiniphilum saccharofermentans</name>
    <dbReference type="NCBI Taxonomy" id="1642647"/>
    <lineage>
        <taxon>Bacteria</taxon>
        <taxon>Pseudomonadati</taxon>
        <taxon>Bacteroidota</taxon>
        <taxon>Bacteroidia</taxon>
        <taxon>Bacteroidales</taxon>
        <taxon>Dysgonomonadaceae</taxon>
        <taxon>Proteiniphilum</taxon>
    </lineage>
</organism>
<dbReference type="Gene3D" id="3.30.750.44">
    <property type="match status" value="1"/>
</dbReference>
<keyword evidence="4 5" id="KW-0720">Serine protease</keyword>
<dbReference type="PROSITE" id="PS50106">
    <property type="entry name" value="PDZ"/>
    <property type="match status" value="1"/>
</dbReference>
<keyword evidence="3 5" id="KW-0378">Hydrolase</keyword>
<evidence type="ECO:0000313" key="9">
    <source>
        <dbReference type="Proteomes" id="UP000187464"/>
    </source>
</evidence>
<keyword evidence="6" id="KW-0732">Signal</keyword>
<dbReference type="SMART" id="SM00228">
    <property type="entry name" value="PDZ"/>
    <property type="match status" value="1"/>
</dbReference>
<dbReference type="SUPFAM" id="SSF50156">
    <property type="entry name" value="PDZ domain-like"/>
    <property type="match status" value="1"/>
</dbReference>
<dbReference type="InterPro" id="IPR029045">
    <property type="entry name" value="ClpP/crotonase-like_dom_sf"/>
</dbReference>
<dbReference type="GO" id="GO:0006508">
    <property type="term" value="P:proteolysis"/>
    <property type="evidence" value="ECO:0007669"/>
    <property type="project" value="UniProtKB-KW"/>
</dbReference>
<name>A0A1R3SZ37_9BACT</name>
<accession>A0A1R3SZ37</accession>
<dbReference type="STRING" id="1642647.PSM36_1347"/>
<dbReference type="GO" id="GO:0030288">
    <property type="term" value="C:outer membrane-bounded periplasmic space"/>
    <property type="evidence" value="ECO:0007669"/>
    <property type="project" value="TreeGrafter"/>
</dbReference>
<dbReference type="InterPro" id="IPR004447">
    <property type="entry name" value="Peptidase_S41A"/>
</dbReference>
<dbReference type="Pfam" id="PF17820">
    <property type="entry name" value="PDZ_6"/>
    <property type="match status" value="1"/>
</dbReference>
<dbReference type="Gene3D" id="3.90.226.10">
    <property type="entry name" value="2-enoyl-CoA Hydratase, Chain A, domain 1"/>
    <property type="match status" value="1"/>
</dbReference>
<dbReference type="InterPro" id="IPR041489">
    <property type="entry name" value="PDZ_6"/>
</dbReference>
<feature type="signal peptide" evidence="6">
    <location>
        <begin position="1"/>
        <end position="25"/>
    </location>
</feature>
<dbReference type="SMART" id="SM00245">
    <property type="entry name" value="TSPc"/>
    <property type="match status" value="1"/>
</dbReference>
<reference evidence="8 9" key="1">
    <citation type="submission" date="2016-08" db="EMBL/GenBank/DDBJ databases">
        <authorList>
            <person name="Seilhamer J.J."/>
        </authorList>
    </citation>
    <scope>NUCLEOTIDE SEQUENCE [LARGE SCALE GENOMIC DNA]</scope>
    <source>
        <strain evidence="8">M3/6</strain>
    </source>
</reference>
<dbReference type="Pfam" id="PF03572">
    <property type="entry name" value="Peptidase_S41"/>
    <property type="match status" value="1"/>
</dbReference>
<dbReference type="FunFam" id="2.30.42.10:FF:000063">
    <property type="entry name" value="Peptidase, S41 family"/>
    <property type="match status" value="1"/>
</dbReference>
<evidence type="ECO:0000259" key="7">
    <source>
        <dbReference type="PROSITE" id="PS50106"/>
    </source>
</evidence>
<dbReference type="CDD" id="cd07560">
    <property type="entry name" value="Peptidase_S41_CPP"/>
    <property type="match status" value="1"/>
</dbReference>